<reference evidence="1 2" key="1">
    <citation type="submission" date="2015-09" db="EMBL/GenBank/DDBJ databases">
        <title>Whole genome shotgun sequence assembly of Aphanizomenon flos-aquae UKL13.</title>
        <authorList>
            <person name="Driscoll C."/>
        </authorList>
    </citation>
    <scope>NUCLEOTIDE SEQUENCE [LARGE SCALE GENOMIC DNA]</scope>
    <source>
        <strain evidence="1">MDT13</strain>
    </source>
</reference>
<proteinExistence type="predicted"/>
<gene>
    <name evidence="1" type="ORF">AN481_02660</name>
</gene>
<name>A0A1B7W106_APHFL</name>
<dbReference type="PATRIC" id="fig|1710894.3.peg.692"/>
<dbReference type="EMBL" id="LJOY01000005">
    <property type="protein sequence ID" value="OBQ26966.1"/>
    <property type="molecule type" value="Genomic_DNA"/>
</dbReference>
<dbReference type="Proteomes" id="UP000092382">
    <property type="component" value="Unassembled WGS sequence"/>
</dbReference>
<evidence type="ECO:0000313" key="1">
    <source>
        <dbReference type="EMBL" id="OBQ26966.1"/>
    </source>
</evidence>
<protein>
    <submittedName>
        <fullName evidence="1">Transcriptional regulator</fullName>
    </submittedName>
</protein>
<dbReference type="STRING" id="1803587.GCA_001593825_02779"/>
<dbReference type="AlphaFoldDB" id="A0A1B7W106"/>
<sequence>MNVSFPIPKELESYLEVQLQSGNYDTVADYFLMLLQQDQRRKDAQAKLASLLQEGLDSEAEPVTPEYWQDLRRSIFGAAQ</sequence>
<dbReference type="InterPro" id="IPR038296">
    <property type="entry name" value="ParD_sf"/>
</dbReference>
<accession>A0A1B7W106</accession>
<comment type="caution">
    <text evidence="1">The sequence shown here is derived from an EMBL/GenBank/DDBJ whole genome shotgun (WGS) entry which is preliminary data.</text>
</comment>
<dbReference type="Gene3D" id="6.10.10.120">
    <property type="entry name" value="Antitoxin ParD1-like"/>
    <property type="match status" value="1"/>
</dbReference>
<evidence type="ECO:0000313" key="2">
    <source>
        <dbReference type="Proteomes" id="UP000092382"/>
    </source>
</evidence>
<organism evidence="1 2">
    <name type="scientific">Aphanizomenon flos-aquae LD13</name>
    <dbReference type="NCBI Taxonomy" id="1710894"/>
    <lineage>
        <taxon>Bacteria</taxon>
        <taxon>Bacillati</taxon>
        <taxon>Cyanobacteriota</taxon>
        <taxon>Cyanophyceae</taxon>
        <taxon>Nostocales</taxon>
        <taxon>Aphanizomenonaceae</taxon>
        <taxon>Aphanizomenon</taxon>
    </lineage>
</organism>